<reference evidence="2 3" key="1">
    <citation type="submission" date="2024-11" db="EMBL/GenBank/DDBJ databases">
        <title>Adaptive evolution of stress response genes in parasites aligns with host niche diversity.</title>
        <authorList>
            <person name="Hahn C."/>
            <person name="Resl P."/>
        </authorList>
    </citation>
    <scope>NUCLEOTIDE SEQUENCE [LARGE SCALE GENOMIC DNA]</scope>
    <source>
        <strain evidence="2">EGGRZ-B1_66</strain>
        <tissue evidence="2">Body</tissue>
    </source>
</reference>
<evidence type="ECO:0000313" key="3">
    <source>
        <dbReference type="Proteomes" id="UP001626550"/>
    </source>
</evidence>
<accession>A0ABD2QMW6</accession>
<keyword evidence="1" id="KW-1133">Transmembrane helix</keyword>
<sequence>MYKVVFEITIPETDANMNSGMSQVHVKLKDLDDKLLRFSSKTSLKDNYTNSIEVSLRTRTLTWYTASISIFAQFNWLQSMIFYHSWTAGLIGLWFMFISTHFCLAFSIAIAWTAHTCLSTKSLDVPNQKSSTVKDMRIDSLQASAEDQTIRNRKQSMNISLKRIE</sequence>
<keyword evidence="1" id="KW-0472">Membrane</keyword>
<protein>
    <recommendedName>
        <fullName evidence="4">Seipin</fullName>
    </recommendedName>
</protein>
<dbReference type="GO" id="GO:0140042">
    <property type="term" value="P:lipid droplet formation"/>
    <property type="evidence" value="ECO:0007669"/>
    <property type="project" value="UniProtKB-ARBA"/>
</dbReference>
<proteinExistence type="predicted"/>
<keyword evidence="1" id="KW-0812">Transmembrane</keyword>
<dbReference type="GO" id="GO:0005789">
    <property type="term" value="C:endoplasmic reticulum membrane"/>
    <property type="evidence" value="ECO:0007669"/>
    <property type="project" value="UniProtKB-SubCell"/>
</dbReference>
<dbReference type="AlphaFoldDB" id="A0ABD2QMW6"/>
<evidence type="ECO:0008006" key="4">
    <source>
        <dbReference type="Google" id="ProtNLM"/>
    </source>
</evidence>
<evidence type="ECO:0000313" key="2">
    <source>
        <dbReference type="EMBL" id="KAL3320773.1"/>
    </source>
</evidence>
<dbReference type="EMBL" id="JBJKFK010000030">
    <property type="protein sequence ID" value="KAL3320773.1"/>
    <property type="molecule type" value="Genomic_DNA"/>
</dbReference>
<keyword evidence="3" id="KW-1185">Reference proteome</keyword>
<feature type="transmembrane region" description="Helical" evidence="1">
    <location>
        <begin position="89"/>
        <end position="112"/>
    </location>
</feature>
<evidence type="ECO:0000256" key="1">
    <source>
        <dbReference type="SAM" id="Phobius"/>
    </source>
</evidence>
<name>A0ABD2QMW6_9PLAT</name>
<feature type="transmembrane region" description="Helical" evidence="1">
    <location>
        <begin position="61"/>
        <end position="83"/>
    </location>
</feature>
<comment type="caution">
    <text evidence="2">The sequence shown here is derived from an EMBL/GenBank/DDBJ whole genome shotgun (WGS) entry which is preliminary data.</text>
</comment>
<organism evidence="2 3">
    <name type="scientific">Cichlidogyrus casuarinus</name>
    <dbReference type="NCBI Taxonomy" id="1844966"/>
    <lineage>
        <taxon>Eukaryota</taxon>
        <taxon>Metazoa</taxon>
        <taxon>Spiralia</taxon>
        <taxon>Lophotrochozoa</taxon>
        <taxon>Platyhelminthes</taxon>
        <taxon>Monogenea</taxon>
        <taxon>Monopisthocotylea</taxon>
        <taxon>Dactylogyridea</taxon>
        <taxon>Ancyrocephalidae</taxon>
        <taxon>Cichlidogyrus</taxon>
    </lineage>
</organism>
<dbReference type="Proteomes" id="UP001626550">
    <property type="component" value="Unassembled WGS sequence"/>
</dbReference>
<dbReference type="GO" id="GO:0006629">
    <property type="term" value="P:lipid metabolic process"/>
    <property type="evidence" value="ECO:0007669"/>
    <property type="project" value="UniProtKB-KW"/>
</dbReference>
<gene>
    <name evidence="2" type="ORF">Ciccas_000544</name>
</gene>